<dbReference type="Proteomes" id="UP000444721">
    <property type="component" value="Unassembled WGS sequence"/>
</dbReference>
<feature type="region of interest" description="Disordered" evidence="1">
    <location>
        <begin position="204"/>
        <end position="223"/>
    </location>
</feature>
<dbReference type="RefSeq" id="XP_044558972.1">
    <property type="nucleotide sequence ID" value="XM_044710550.1"/>
</dbReference>
<name>A0A6A5BMW8_NAEFO</name>
<dbReference type="GeneID" id="68114087"/>
<dbReference type="VEuPathDB" id="AmoebaDB:FDP41_006869"/>
<feature type="compositionally biased region" description="Polar residues" evidence="1">
    <location>
        <begin position="373"/>
        <end position="388"/>
    </location>
</feature>
<organism evidence="3 4">
    <name type="scientific">Naegleria fowleri</name>
    <name type="common">Brain eating amoeba</name>
    <dbReference type="NCBI Taxonomy" id="5763"/>
    <lineage>
        <taxon>Eukaryota</taxon>
        <taxon>Discoba</taxon>
        <taxon>Heterolobosea</taxon>
        <taxon>Tetramitia</taxon>
        <taxon>Eutetramitia</taxon>
        <taxon>Vahlkampfiidae</taxon>
        <taxon>Naegleria</taxon>
    </lineage>
</organism>
<feature type="compositionally biased region" description="Basic and acidic residues" evidence="1">
    <location>
        <begin position="344"/>
        <end position="353"/>
    </location>
</feature>
<dbReference type="Pfam" id="PF00172">
    <property type="entry name" value="Zn_clus"/>
    <property type="match status" value="1"/>
</dbReference>
<feature type="region of interest" description="Disordered" evidence="1">
    <location>
        <begin position="439"/>
        <end position="614"/>
    </location>
</feature>
<dbReference type="CDD" id="cd00067">
    <property type="entry name" value="GAL4"/>
    <property type="match status" value="1"/>
</dbReference>
<protein>
    <recommendedName>
        <fullName evidence="2">Zn(2)-C6 fungal-type domain-containing protein</fullName>
    </recommendedName>
</protein>
<dbReference type="GO" id="GO:0000981">
    <property type="term" value="F:DNA-binding transcription factor activity, RNA polymerase II-specific"/>
    <property type="evidence" value="ECO:0007669"/>
    <property type="project" value="InterPro"/>
</dbReference>
<comment type="caution">
    <text evidence="3">The sequence shown here is derived from an EMBL/GenBank/DDBJ whole genome shotgun (WGS) entry which is preliminary data.</text>
</comment>
<feature type="compositionally biased region" description="Low complexity" evidence="1">
    <location>
        <begin position="551"/>
        <end position="592"/>
    </location>
</feature>
<dbReference type="SMART" id="SM00066">
    <property type="entry name" value="GAL4"/>
    <property type="match status" value="1"/>
</dbReference>
<feature type="compositionally biased region" description="Low complexity" evidence="1">
    <location>
        <begin position="472"/>
        <end position="484"/>
    </location>
</feature>
<keyword evidence="4" id="KW-1185">Reference proteome</keyword>
<dbReference type="AlphaFoldDB" id="A0A6A5BMW8"/>
<reference evidence="3 4" key="1">
    <citation type="journal article" date="2019" name="Sci. Rep.">
        <title>Nanopore sequencing improves the draft genome of the human pathogenic amoeba Naegleria fowleri.</title>
        <authorList>
            <person name="Liechti N."/>
            <person name="Schurch N."/>
            <person name="Bruggmann R."/>
            <person name="Wittwer M."/>
        </authorList>
    </citation>
    <scope>NUCLEOTIDE SEQUENCE [LARGE SCALE GENOMIC DNA]</scope>
    <source>
        <strain evidence="3 4">ATCC 30894</strain>
    </source>
</reference>
<evidence type="ECO:0000256" key="1">
    <source>
        <dbReference type="SAM" id="MobiDB-lite"/>
    </source>
</evidence>
<feature type="region of interest" description="Disordered" evidence="1">
    <location>
        <begin position="324"/>
        <end position="397"/>
    </location>
</feature>
<dbReference type="OrthoDB" id="2538135at2759"/>
<dbReference type="EMBL" id="VFQX01000053">
    <property type="protein sequence ID" value="KAF0974259.1"/>
    <property type="molecule type" value="Genomic_DNA"/>
</dbReference>
<dbReference type="GO" id="GO:0008270">
    <property type="term" value="F:zinc ion binding"/>
    <property type="evidence" value="ECO:0007669"/>
    <property type="project" value="InterPro"/>
</dbReference>
<dbReference type="VEuPathDB" id="AmoebaDB:NF0044460"/>
<feature type="compositionally biased region" description="Basic residues" evidence="1">
    <location>
        <begin position="533"/>
        <end position="546"/>
    </location>
</feature>
<accession>A0A6A5BMW8</accession>
<dbReference type="PROSITE" id="PS50048">
    <property type="entry name" value="ZN2_CY6_FUNGAL_2"/>
    <property type="match status" value="1"/>
</dbReference>
<feature type="domain" description="Zn(2)-C6 fungal-type" evidence="2">
    <location>
        <begin position="404"/>
        <end position="433"/>
    </location>
</feature>
<dbReference type="InterPro" id="IPR036864">
    <property type="entry name" value="Zn2-C6_fun-type_DNA-bd_sf"/>
</dbReference>
<feature type="compositionally biased region" description="Low complexity" evidence="1">
    <location>
        <begin position="332"/>
        <end position="343"/>
    </location>
</feature>
<evidence type="ECO:0000313" key="4">
    <source>
        <dbReference type="Proteomes" id="UP000444721"/>
    </source>
</evidence>
<dbReference type="InterPro" id="IPR001138">
    <property type="entry name" value="Zn2Cys6_DnaBD"/>
</dbReference>
<evidence type="ECO:0000313" key="3">
    <source>
        <dbReference type="EMBL" id="KAF0974259.1"/>
    </source>
</evidence>
<feature type="compositionally biased region" description="Polar residues" evidence="1">
    <location>
        <begin position="593"/>
        <end position="614"/>
    </location>
</feature>
<gene>
    <name evidence="3" type="ORF">FDP41_006869</name>
</gene>
<dbReference type="Gene3D" id="4.10.240.10">
    <property type="entry name" value="Zn(2)-C6 fungal-type DNA-binding domain"/>
    <property type="match status" value="1"/>
</dbReference>
<proteinExistence type="predicted"/>
<evidence type="ECO:0000259" key="2">
    <source>
        <dbReference type="PROSITE" id="PS50048"/>
    </source>
</evidence>
<dbReference type="SUPFAM" id="SSF57701">
    <property type="entry name" value="Zn2/Cys6 DNA-binding domain"/>
    <property type="match status" value="1"/>
</dbReference>
<sequence length="841" mass="92658">MITSSKASTLSSSPVAVVVNSVNSVTPHHQQFLVQLQQQLQERNISFVSLLQNYSSTASNHLLNSSSRMMPSHHDAHFASITTTITNTATTSQEDFGVFQHLHIPYSFMEQSTASGDNNNNASEMTILTPVAASSMNNNHLKGGNNQPNFEETNIFSDYSAAELRNNHNGHSNNNLMMDKHALQHHINQNTTTNVFQKESLRPPQVLQQPQPQHQHQQPHPQQQTMDFSMWYPLNGVDGVFPVDNVDHLVSFLKGEGFNNNNLDLLQGNHITQCSNDKSFRHMLGESSATCDDASIAVVHMHETCNNGHPAEENNSAFTPHFAFKKQKRKQSTSPSSSSSSSHSNDEDQHLQHSDLILDEEDPCNQDNDRHSPTTNCVSRNKSNNHQTIDAKPYPNGRKRASKACFECQKRHTRCGFERPCTRCTKLGLNCVEVVSMKKRGRSTTNSKSKKFSGEEETVDLSPSQKKEKKASNLSPSSSSSPENENSHENQRPEGECQQTKGDDEPSLIDSSSANFQLPHPSEESQTINNQGTKKKTRSSSKRKSKKDPDSQTNSKSSSSSSLTGVGTTSTTNKSNTMSPSSNHPTPTSTTSVAQDLNKLSNPSSSQLHQMTAPQQHKLLPQVSSSSSFVMNRIPSNVSSISSSSTSSSLSPIHYTNPTVATAGYGTLPQNYSISYAQQVPSTAAGKEQMGVIITGPNFPIVQSVSEGLRDRLGYLSGTTTTPITSLSQIFNMDFLNSEIIQLHQDIKARESILQMPGGADLLRKTNLKVQKEGTALVRTAHTGLESMKFKIFYVFREDQPALLESAYANAKNVENLTTTSFLSEHGQHVVRHEPQMKCHL</sequence>
<feature type="compositionally biased region" description="Basic and acidic residues" evidence="1">
    <location>
        <begin position="485"/>
        <end position="495"/>
    </location>
</feature>